<dbReference type="PRINTS" id="PR00344">
    <property type="entry name" value="BCTRLSENSOR"/>
</dbReference>
<comment type="subcellular location">
    <subcellularLocation>
        <location evidence="2">Membrane</location>
    </subcellularLocation>
</comment>
<evidence type="ECO:0000259" key="12">
    <source>
        <dbReference type="PROSITE" id="PS50109"/>
    </source>
</evidence>
<dbReference type="PANTHER" id="PTHR42878:SF3">
    <property type="entry name" value="HISTIDINE PROTEIN KINASE SAES"/>
    <property type="match status" value="1"/>
</dbReference>
<keyword evidence="14" id="KW-1185">Reference proteome</keyword>
<dbReference type="EC" id="2.7.13.3" evidence="3"/>
<keyword evidence="6" id="KW-0547">Nucleotide-binding</keyword>
<dbReference type="InterPro" id="IPR005467">
    <property type="entry name" value="His_kinase_dom"/>
</dbReference>
<keyword evidence="11" id="KW-1133">Transmembrane helix</keyword>
<dbReference type="AlphaFoldDB" id="A0A859FJN8"/>
<dbReference type="GO" id="GO:0005524">
    <property type="term" value="F:ATP binding"/>
    <property type="evidence" value="ECO:0007669"/>
    <property type="project" value="UniProtKB-KW"/>
</dbReference>
<feature type="domain" description="Histidine kinase" evidence="12">
    <location>
        <begin position="250"/>
        <end position="460"/>
    </location>
</feature>
<dbReference type="CDD" id="cd00075">
    <property type="entry name" value="HATPase"/>
    <property type="match status" value="1"/>
</dbReference>
<dbReference type="Pfam" id="PF00512">
    <property type="entry name" value="HisKA"/>
    <property type="match status" value="1"/>
</dbReference>
<dbReference type="InterPro" id="IPR004358">
    <property type="entry name" value="Sig_transdc_His_kin-like_C"/>
</dbReference>
<evidence type="ECO:0000256" key="1">
    <source>
        <dbReference type="ARBA" id="ARBA00000085"/>
    </source>
</evidence>
<dbReference type="InterPro" id="IPR003594">
    <property type="entry name" value="HATPase_dom"/>
</dbReference>
<evidence type="ECO:0000256" key="5">
    <source>
        <dbReference type="ARBA" id="ARBA00022679"/>
    </source>
</evidence>
<feature type="transmembrane region" description="Helical" evidence="11">
    <location>
        <begin position="159"/>
        <end position="183"/>
    </location>
</feature>
<dbReference type="InterPro" id="IPR003661">
    <property type="entry name" value="HisK_dim/P_dom"/>
</dbReference>
<keyword evidence="8" id="KW-0067">ATP-binding</keyword>
<evidence type="ECO:0000313" key="14">
    <source>
        <dbReference type="Proteomes" id="UP000318138"/>
    </source>
</evidence>
<dbReference type="GO" id="GO:0000156">
    <property type="term" value="F:phosphorelay response regulator activity"/>
    <property type="evidence" value="ECO:0007669"/>
    <property type="project" value="TreeGrafter"/>
</dbReference>
<dbReference type="Proteomes" id="UP000318138">
    <property type="component" value="Chromosome"/>
</dbReference>
<dbReference type="RefSeq" id="WP_176010975.1">
    <property type="nucleotide sequence ID" value="NZ_CP041372.2"/>
</dbReference>
<evidence type="ECO:0000313" key="13">
    <source>
        <dbReference type="EMBL" id="QKS73009.1"/>
    </source>
</evidence>
<evidence type="ECO:0000256" key="6">
    <source>
        <dbReference type="ARBA" id="ARBA00022741"/>
    </source>
</evidence>
<dbReference type="Gene3D" id="1.10.287.130">
    <property type="match status" value="1"/>
</dbReference>
<protein>
    <recommendedName>
        <fullName evidence="3">histidine kinase</fullName>
        <ecNumber evidence="3">2.7.13.3</ecNumber>
    </recommendedName>
</protein>
<evidence type="ECO:0000256" key="11">
    <source>
        <dbReference type="SAM" id="Phobius"/>
    </source>
</evidence>
<dbReference type="InterPro" id="IPR036097">
    <property type="entry name" value="HisK_dim/P_sf"/>
</dbReference>
<dbReference type="Pfam" id="PF02518">
    <property type="entry name" value="HATPase_c"/>
    <property type="match status" value="1"/>
</dbReference>
<evidence type="ECO:0000256" key="2">
    <source>
        <dbReference type="ARBA" id="ARBA00004370"/>
    </source>
</evidence>
<dbReference type="CDD" id="cd00082">
    <property type="entry name" value="HisKA"/>
    <property type="match status" value="1"/>
</dbReference>
<organism evidence="13 14">
    <name type="scientific">Paenalkalicoccus suaedae</name>
    <dbReference type="NCBI Taxonomy" id="2592382"/>
    <lineage>
        <taxon>Bacteria</taxon>
        <taxon>Bacillati</taxon>
        <taxon>Bacillota</taxon>
        <taxon>Bacilli</taxon>
        <taxon>Bacillales</taxon>
        <taxon>Bacillaceae</taxon>
        <taxon>Paenalkalicoccus</taxon>
    </lineage>
</organism>
<evidence type="ECO:0000256" key="7">
    <source>
        <dbReference type="ARBA" id="ARBA00022777"/>
    </source>
</evidence>
<keyword evidence="9" id="KW-0902">Two-component regulatory system</keyword>
<keyword evidence="11" id="KW-0472">Membrane</keyword>
<dbReference type="InterPro" id="IPR036890">
    <property type="entry name" value="HATPase_C_sf"/>
</dbReference>
<dbReference type="SUPFAM" id="SSF55874">
    <property type="entry name" value="ATPase domain of HSP90 chaperone/DNA topoisomerase II/histidine kinase"/>
    <property type="match status" value="1"/>
</dbReference>
<evidence type="ECO:0000256" key="9">
    <source>
        <dbReference type="ARBA" id="ARBA00023012"/>
    </source>
</evidence>
<keyword evidence="7 13" id="KW-0418">Kinase</keyword>
<dbReference type="InterPro" id="IPR050351">
    <property type="entry name" value="BphY/WalK/GraS-like"/>
</dbReference>
<accession>A0A859FJN8</accession>
<dbReference type="PANTHER" id="PTHR42878">
    <property type="entry name" value="TWO-COMPONENT HISTIDINE KINASE"/>
    <property type="match status" value="1"/>
</dbReference>
<evidence type="ECO:0000256" key="10">
    <source>
        <dbReference type="SAM" id="Coils"/>
    </source>
</evidence>
<name>A0A859FJN8_9BACI</name>
<keyword evidence="5" id="KW-0808">Transferase</keyword>
<gene>
    <name evidence="13" type="ORF">FLK61_41195</name>
</gene>
<sequence length="463" mass="52460">MKWKLTGRYLFSVVTIVLIVVVANMFIIAAFILYQNDSGAGEVGSDSAEEFTRQFSQYMELEDGDPVVNTEGTEALQEYDAWLQILDSDGDVVTSYFAPDTVLDSYSPIELVHNYKYMDDEFNTYFLGAFEDYSYIVGIPYSEEARYVLMLNAGSFFEVASRAVVIMLAVNIIIAAIVGLLFSTGLTRPVNAMIDRISQLKKQNFDNVKVRRPGIFRPVFANLQEVATTLREHEEERAKLEKMREEWIGNVSHDVKTPLSSVQGYAELLMDDEVSPAERKEYAEVIRRQSVYMKDLLDDLSLTMRLRNNELPLQLTENRVEPFVKEIVIGLLNDKAFEHRFISFVGEAPGVIVRFDAHLMKRAILNFIHNALLHNEDDVEVEVTVTDRFIRISDNGKGMDDDPEQVFERYYRGTNTANTTGTGLGMAIARDIIVAHDARVELTSELGKGTTVVIWFGEGMHTT</sequence>
<comment type="catalytic activity">
    <reaction evidence="1">
        <text>ATP + protein L-histidine = ADP + protein N-phospho-L-histidine.</text>
        <dbReference type="EC" id="2.7.13.3"/>
    </reaction>
</comment>
<dbReference type="PROSITE" id="PS50109">
    <property type="entry name" value="HIS_KIN"/>
    <property type="match status" value="1"/>
</dbReference>
<keyword evidence="10" id="KW-0175">Coiled coil</keyword>
<dbReference type="SMART" id="SM00387">
    <property type="entry name" value="HATPase_c"/>
    <property type="match status" value="1"/>
</dbReference>
<keyword evidence="11" id="KW-0812">Transmembrane</keyword>
<dbReference type="GO" id="GO:0000155">
    <property type="term" value="F:phosphorelay sensor kinase activity"/>
    <property type="evidence" value="ECO:0007669"/>
    <property type="project" value="InterPro"/>
</dbReference>
<dbReference type="KEGG" id="psua:FLK61_41195"/>
<evidence type="ECO:0000256" key="8">
    <source>
        <dbReference type="ARBA" id="ARBA00022840"/>
    </source>
</evidence>
<dbReference type="GO" id="GO:0030295">
    <property type="term" value="F:protein kinase activator activity"/>
    <property type="evidence" value="ECO:0007669"/>
    <property type="project" value="TreeGrafter"/>
</dbReference>
<dbReference type="Gene3D" id="3.30.565.10">
    <property type="entry name" value="Histidine kinase-like ATPase, C-terminal domain"/>
    <property type="match status" value="1"/>
</dbReference>
<evidence type="ECO:0000256" key="4">
    <source>
        <dbReference type="ARBA" id="ARBA00022553"/>
    </source>
</evidence>
<reference evidence="14" key="1">
    <citation type="submission" date="2019-07" db="EMBL/GenBank/DDBJ databases">
        <title>Bacillus alkalisoli sp. nov. isolated from saline soil.</title>
        <authorList>
            <person name="Sun J.-Q."/>
            <person name="Xu L."/>
        </authorList>
    </citation>
    <scope>NUCLEOTIDE SEQUENCE [LARGE SCALE GENOMIC DNA]</scope>
    <source>
        <strain evidence="14">M4U3P1</strain>
    </source>
</reference>
<proteinExistence type="predicted"/>
<dbReference type="GO" id="GO:0007234">
    <property type="term" value="P:osmosensory signaling via phosphorelay pathway"/>
    <property type="evidence" value="ECO:0007669"/>
    <property type="project" value="TreeGrafter"/>
</dbReference>
<evidence type="ECO:0000256" key="3">
    <source>
        <dbReference type="ARBA" id="ARBA00012438"/>
    </source>
</evidence>
<feature type="transmembrane region" description="Helical" evidence="11">
    <location>
        <begin position="9"/>
        <end position="34"/>
    </location>
</feature>
<dbReference type="EMBL" id="CP041372">
    <property type="protein sequence ID" value="QKS73009.1"/>
    <property type="molecule type" value="Genomic_DNA"/>
</dbReference>
<feature type="coiled-coil region" evidence="10">
    <location>
        <begin position="223"/>
        <end position="250"/>
    </location>
</feature>
<dbReference type="SUPFAM" id="SSF47384">
    <property type="entry name" value="Homodimeric domain of signal transducing histidine kinase"/>
    <property type="match status" value="1"/>
</dbReference>
<dbReference type="SMART" id="SM00388">
    <property type="entry name" value="HisKA"/>
    <property type="match status" value="1"/>
</dbReference>
<keyword evidence="4" id="KW-0597">Phosphoprotein</keyword>